<dbReference type="STRING" id="555512.SAMN04487993_1013128"/>
<gene>
    <name evidence="1" type="ORF">SAMN04487993_1013128</name>
</gene>
<dbReference type="EMBL" id="FNEJ01000013">
    <property type="protein sequence ID" value="SDI96169.1"/>
    <property type="molecule type" value="Genomic_DNA"/>
</dbReference>
<dbReference type="RefSeq" id="WP_165616840.1">
    <property type="nucleotide sequence ID" value="NZ_FNEJ01000013.1"/>
</dbReference>
<name>A0A1G8PUC5_9RHOB</name>
<evidence type="ECO:0000313" key="2">
    <source>
        <dbReference type="Proteomes" id="UP000199093"/>
    </source>
</evidence>
<dbReference type="Proteomes" id="UP000199093">
    <property type="component" value="Unassembled WGS sequence"/>
</dbReference>
<organism evidence="1 2">
    <name type="scientific">Salipiger marinus</name>
    <dbReference type="NCBI Taxonomy" id="555512"/>
    <lineage>
        <taxon>Bacteria</taxon>
        <taxon>Pseudomonadati</taxon>
        <taxon>Pseudomonadota</taxon>
        <taxon>Alphaproteobacteria</taxon>
        <taxon>Rhodobacterales</taxon>
        <taxon>Roseobacteraceae</taxon>
        <taxon>Salipiger</taxon>
    </lineage>
</organism>
<evidence type="ECO:0000313" key="1">
    <source>
        <dbReference type="EMBL" id="SDI96169.1"/>
    </source>
</evidence>
<reference evidence="1 2" key="1">
    <citation type="submission" date="2016-10" db="EMBL/GenBank/DDBJ databases">
        <authorList>
            <person name="de Groot N.N."/>
        </authorList>
    </citation>
    <scope>NUCLEOTIDE SEQUENCE [LARGE SCALE GENOMIC DNA]</scope>
    <source>
        <strain evidence="1 2">DSM 26424</strain>
    </source>
</reference>
<dbReference type="AlphaFoldDB" id="A0A1G8PUC5"/>
<proteinExistence type="predicted"/>
<keyword evidence="2" id="KW-1185">Reference proteome</keyword>
<sequence>MITVRRLTPDFITTGPMAGCAPLLPLTEARQVYASLAINGERLSAEQIAELRGAPSA</sequence>
<protein>
    <submittedName>
        <fullName evidence="1">Uncharacterized protein</fullName>
    </submittedName>
</protein>
<accession>A0A1G8PUC5</accession>